<dbReference type="Pfam" id="PF04364">
    <property type="entry name" value="DNA_pol3_chi"/>
    <property type="match status" value="1"/>
</dbReference>
<evidence type="ECO:0000313" key="1">
    <source>
        <dbReference type="EMBL" id="KGK09278.1"/>
    </source>
</evidence>
<dbReference type="InterPro" id="IPR036768">
    <property type="entry name" value="PolIII_chi_sf"/>
</dbReference>
<organism evidence="1 2">
    <name type="scientific">Vibrio navarrensis</name>
    <dbReference type="NCBI Taxonomy" id="29495"/>
    <lineage>
        <taxon>Bacteria</taxon>
        <taxon>Pseudomonadati</taxon>
        <taxon>Pseudomonadota</taxon>
        <taxon>Gammaproteobacteria</taxon>
        <taxon>Vibrionales</taxon>
        <taxon>Vibrionaceae</taxon>
        <taxon>Vibrio</taxon>
    </lineage>
</organism>
<dbReference type="Gene3D" id="3.40.50.10110">
    <property type="entry name" value="DNA polymerase III subunit chi"/>
    <property type="match status" value="1"/>
</dbReference>
<dbReference type="Proteomes" id="UP000029994">
    <property type="component" value="Unassembled WGS sequence"/>
</dbReference>
<dbReference type="GO" id="GO:0003677">
    <property type="term" value="F:DNA binding"/>
    <property type="evidence" value="ECO:0007669"/>
    <property type="project" value="InterPro"/>
</dbReference>
<keyword evidence="2" id="KW-1185">Reference proteome</keyword>
<sequence length="149" mass="17206">MQRATFYIIQPQSPQASDSGFAHYVVFLAHHFAKQGAKVYLNCKSKTHAEQMAEFFWQVEPEQFVAHNLVGEGPKYATNIEIGHSAVRPCWNRQLVINLAENETTFANQFAEVVDFVPCEEKAKQLARERYKIYRQAGYQLQTIEIEHN</sequence>
<dbReference type="InterPro" id="IPR007459">
    <property type="entry name" value="DNA_pol3_chi"/>
</dbReference>
<proteinExistence type="predicted"/>
<dbReference type="AlphaFoldDB" id="A0A099LM79"/>
<reference evidence="1 2" key="1">
    <citation type="submission" date="2014-04" db="EMBL/GenBank/DDBJ databases">
        <title>Genome sequencing of Vibrio navarrensis strains.</title>
        <authorList>
            <person name="Gladney L.M."/>
            <person name="Katz L.S."/>
            <person name="Marino-Ramirez L."/>
            <person name="Jordan I.K."/>
        </authorList>
    </citation>
    <scope>NUCLEOTIDE SEQUENCE [LARGE SCALE GENOMIC DNA]</scope>
    <source>
        <strain evidence="1 2">ATCC 51183</strain>
    </source>
</reference>
<dbReference type="SUPFAM" id="SSF102400">
    <property type="entry name" value="DNA polymerase III chi subunit"/>
    <property type="match status" value="1"/>
</dbReference>
<evidence type="ECO:0000313" key="2">
    <source>
        <dbReference type="Proteomes" id="UP000029994"/>
    </source>
</evidence>
<dbReference type="EMBL" id="JMCG01000002">
    <property type="protein sequence ID" value="KGK09278.1"/>
    <property type="molecule type" value="Genomic_DNA"/>
</dbReference>
<dbReference type="RefSeq" id="WP_039430545.1">
    <property type="nucleotide sequence ID" value="NZ_CP061845.1"/>
</dbReference>
<dbReference type="GO" id="GO:0003887">
    <property type="term" value="F:DNA-directed DNA polymerase activity"/>
    <property type="evidence" value="ECO:0007669"/>
    <property type="project" value="InterPro"/>
</dbReference>
<name>A0A099LM79_9VIBR</name>
<accession>A0A099LM79</accession>
<gene>
    <name evidence="1" type="ORF">EA26_18960</name>
</gene>
<dbReference type="GeneID" id="43685159"/>
<dbReference type="STRING" id="29495.EA26_18960"/>
<dbReference type="PANTHER" id="PTHR38767">
    <property type="entry name" value="DNA POLYMERASE III SUBUNIT CHI"/>
    <property type="match status" value="1"/>
</dbReference>
<comment type="caution">
    <text evidence="1">The sequence shown here is derived from an EMBL/GenBank/DDBJ whole genome shotgun (WGS) entry which is preliminary data.</text>
</comment>
<dbReference type="GO" id="GO:0032298">
    <property type="term" value="P:positive regulation of DNA-templated DNA replication initiation"/>
    <property type="evidence" value="ECO:0007669"/>
    <property type="project" value="TreeGrafter"/>
</dbReference>
<dbReference type="eggNOG" id="COG2927">
    <property type="taxonomic scope" value="Bacteria"/>
</dbReference>
<dbReference type="PANTHER" id="PTHR38767:SF1">
    <property type="entry name" value="DNA POLYMERASE III SUBUNIT CHI"/>
    <property type="match status" value="1"/>
</dbReference>
<protein>
    <submittedName>
        <fullName evidence="1">DNA polymerase III subunit chi</fullName>
    </submittedName>
</protein>
<dbReference type="GO" id="GO:0006260">
    <property type="term" value="P:DNA replication"/>
    <property type="evidence" value="ECO:0007669"/>
    <property type="project" value="InterPro"/>
</dbReference>